<dbReference type="PANTHER" id="PTHR11735:SF14">
    <property type="entry name" value="TRNA N6-ADENOSINE THREONYLCARBAMOYLTRANSFERASE"/>
    <property type="match status" value="1"/>
</dbReference>
<keyword evidence="13" id="KW-1185">Reference proteome</keyword>
<proteinExistence type="inferred from homology"/>
<dbReference type="SUPFAM" id="SSF53067">
    <property type="entry name" value="Actin-like ATPase domain"/>
    <property type="match status" value="1"/>
</dbReference>
<keyword evidence="4 9" id="KW-0819">tRNA processing</keyword>
<dbReference type="FunFam" id="3.30.420.40:FF:000038">
    <property type="entry name" value="Probable tRNA N6-adenosine threonylcarbamoyltransferase"/>
    <property type="match status" value="1"/>
</dbReference>
<accession>A0A8C3RCT4</accession>
<reference evidence="12" key="1">
    <citation type="submission" date="2025-08" db="UniProtKB">
        <authorList>
            <consortium name="Ensembl"/>
        </authorList>
    </citation>
    <scope>IDENTIFICATION</scope>
</reference>
<comment type="catalytic activity">
    <reaction evidence="8 9">
        <text>L-threonylcarbamoyladenylate + adenosine(37) in tRNA = N(6)-L-threonylcarbamoyladenosine(37) in tRNA + AMP + H(+)</text>
        <dbReference type="Rhea" id="RHEA:37059"/>
        <dbReference type="Rhea" id="RHEA-COMP:10162"/>
        <dbReference type="Rhea" id="RHEA-COMP:10163"/>
        <dbReference type="ChEBI" id="CHEBI:15378"/>
        <dbReference type="ChEBI" id="CHEBI:73682"/>
        <dbReference type="ChEBI" id="CHEBI:74411"/>
        <dbReference type="ChEBI" id="CHEBI:74418"/>
        <dbReference type="ChEBI" id="CHEBI:456215"/>
        <dbReference type="EC" id="2.3.1.234"/>
    </reaction>
</comment>
<dbReference type="CDD" id="cd24132">
    <property type="entry name" value="ASKHA_NBD_OSGEP_like_euk"/>
    <property type="match status" value="1"/>
</dbReference>
<sequence>MNGGGVTGTGNAPEVGRKGAGKRNWRALRDVTGGTPGNARRDVMPTVLGLEGSANKVGAGVVRDGAVLSNRRATYVTPPGHGFAPGPTGRHHRAVVLGLVRAALSEAGVEPRDLDGVAFTKGPGMGSPLAVVAAVARTLAQLWGRPLLAVNHCVGHIEMGRLLGSAPDPLVLYVSGGNTQVIAYSRRRYRILGETLDVAVGNCIDRLARLLQIPNAPSPGYNVEQLAKRGRRLIPLPYVVKGLDVSFSGLLSHLQAVTPKLLESGEATPEDLCFSLQETAFAMLAEVTERALALTRARHLLLVGGVACNHRLQEMLQTMCKARGAELCPVDDRYCIDNGAMIAQAGWEMLRVGQVTELSQSGITQRYRTDEVEVTWRD</sequence>
<feature type="binding site" evidence="9">
    <location>
        <position position="152"/>
    </location>
    <ligand>
        <name>a divalent metal cation</name>
        <dbReference type="ChEBI" id="CHEBI:60240"/>
    </ligand>
</feature>
<dbReference type="InterPro" id="IPR034680">
    <property type="entry name" value="Kae1_archaea_euk"/>
</dbReference>
<dbReference type="Gene3D" id="3.30.420.40">
    <property type="match status" value="2"/>
</dbReference>
<dbReference type="InterPro" id="IPR043129">
    <property type="entry name" value="ATPase_NBD"/>
</dbReference>
<dbReference type="GO" id="GO:0061711">
    <property type="term" value="F:tRNA N(6)-L-threonylcarbamoyladenine synthase activity"/>
    <property type="evidence" value="ECO:0007669"/>
    <property type="project" value="UniProtKB-EC"/>
</dbReference>
<dbReference type="PRINTS" id="PR00789">
    <property type="entry name" value="OSIALOPTASE"/>
</dbReference>
<evidence type="ECO:0000256" key="3">
    <source>
        <dbReference type="ARBA" id="ARBA00022679"/>
    </source>
</evidence>
<dbReference type="Ensembl" id="ENSCRFT00000019657.1">
    <property type="protein sequence ID" value="ENSCRFP00000019023.1"/>
    <property type="gene ID" value="ENSCRFG00000014287.1"/>
</dbReference>
<feature type="binding site" evidence="9">
    <location>
        <position position="220"/>
    </location>
    <ligand>
        <name>substrate</name>
    </ligand>
</feature>
<dbReference type="PROSITE" id="PS01016">
    <property type="entry name" value="GLYCOPROTEASE"/>
    <property type="match status" value="1"/>
</dbReference>
<keyword evidence="5 9" id="KW-0479">Metal-binding</keyword>
<evidence type="ECO:0000256" key="10">
    <source>
        <dbReference type="SAM" id="MobiDB-lite"/>
    </source>
</evidence>
<feature type="binding site" evidence="9">
    <location>
        <position position="205"/>
    </location>
    <ligand>
        <name>substrate</name>
    </ligand>
</feature>
<dbReference type="InterPro" id="IPR000905">
    <property type="entry name" value="Gcp-like_dom"/>
</dbReference>
<evidence type="ECO:0000256" key="4">
    <source>
        <dbReference type="ARBA" id="ARBA00022694"/>
    </source>
</evidence>
<dbReference type="NCBIfam" id="TIGR00329">
    <property type="entry name" value="gcp_kae1"/>
    <property type="match status" value="1"/>
</dbReference>
<evidence type="ECO:0000256" key="6">
    <source>
        <dbReference type="ARBA" id="ARBA00023315"/>
    </source>
</evidence>
<feature type="region of interest" description="Disordered" evidence="10">
    <location>
        <begin position="1"/>
        <end position="42"/>
    </location>
</feature>
<dbReference type="PANTHER" id="PTHR11735">
    <property type="entry name" value="TRNA N6-ADENOSINE THREONYLCARBAMOYLTRANSFERASE"/>
    <property type="match status" value="1"/>
</dbReference>
<evidence type="ECO:0000256" key="1">
    <source>
        <dbReference type="ARBA" id="ARBA00012156"/>
    </source>
</evidence>
<feature type="domain" description="Gcp-like" evidence="11">
    <location>
        <begin position="71"/>
        <end position="343"/>
    </location>
</feature>
<dbReference type="HAMAP" id="MF_01446">
    <property type="entry name" value="Kae1"/>
    <property type="match status" value="1"/>
</dbReference>
<comment type="cofactor">
    <cofactor evidence="9">
        <name>a divalent metal cation</name>
        <dbReference type="ChEBI" id="CHEBI:60240"/>
    </cofactor>
    <text evidence="9">Binds 1 divalent metal cation per subunit.</text>
</comment>
<keyword evidence="3 9" id="KW-0808">Transferase</keyword>
<dbReference type="InterPro" id="IPR017861">
    <property type="entry name" value="KAE1/TsaD"/>
</dbReference>
<dbReference type="Proteomes" id="UP000694396">
    <property type="component" value="Unplaced"/>
</dbReference>
<feature type="binding site" evidence="9">
    <location>
        <position position="309"/>
    </location>
    <ligand>
        <name>substrate</name>
    </ligand>
</feature>
<keyword evidence="6 9" id="KW-0012">Acyltransferase</keyword>
<feature type="binding site" evidence="9">
    <location>
        <position position="156"/>
    </location>
    <ligand>
        <name>a divalent metal cation</name>
        <dbReference type="ChEBI" id="CHEBI:60240"/>
    </ligand>
</feature>
<dbReference type="NCBIfam" id="TIGR03722">
    <property type="entry name" value="arch_KAE1"/>
    <property type="match status" value="1"/>
</dbReference>
<evidence type="ECO:0000259" key="11">
    <source>
        <dbReference type="Pfam" id="PF00814"/>
    </source>
</evidence>
<keyword evidence="9" id="KW-0539">Nucleus</keyword>
<dbReference type="GO" id="GO:0046872">
    <property type="term" value="F:metal ion binding"/>
    <property type="evidence" value="ECO:0007669"/>
    <property type="project" value="UniProtKB-KW"/>
</dbReference>
<feature type="binding site" evidence="9">
    <location>
        <position position="224"/>
    </location>
    <ligand>
        <name>substrate</name>
    </ligand>
</feature>
<dbReference type="InterPro" id="IPR017860">
    <property type="entry name" value="Peptidase_M22_CS"/>
</dbReference>
<dbReference type="GO" id="GO:0005737">
    <property type="term" value="C:cytoplasm"/>
    <property type="evidence" value="ECO:0007669"/>
    <property type="project" value="UniProtKB-SubCell"/>
</dbReference>
<keyword evidence="2 9" id="KW-0963">Cytoplasm</keyword>
<evidence type="ECO:0000313" key="13">
    <source>
        <dbReference type="Proteomes" id="UP000694396"/>
    </source>
</evidence>
<evidence type="ECO:0000256" key="5">
    <source>
        <dbReference type="ARBA" id="ARBA00022723"/>
    </source>
</evidence>
<reference evidence="12" key="2">
    <citation type="submission" date="2025-09" db="UniProtKB">
        <authorList>
            <consortium name="Ensembl"/>
        </authorList>
    </citation>
    <scope>IDENTIFICATION</scope>
</reference>
<evidence type="ECO:0000313" key="12">
    <source>
        <dbReference type="Ensembl" id="ENSCRFP00000019023.1"/>
    </source>
</evidence>
<comment type="subcellular location">
    <subcellularLocation>
        <location evidence="9">Cytoplasm</location>
    </subcellularLocation>
    <subcellularLocation>
        <location evidence="9">Nucleus</location>
    </subcellularLocation>
</comment>
<name>A0A8C3RCT4_9PASS</name>
<dbReference type="GO" id="GO:0000408">
    <property type="term" value="C:EKC/KEOPS complex"/>
    <property type="evidence" value="ECO:0007669"/>
    <property type="project" value="InterPro"/>
</dbReference>
<feature type="binding site" evidence="9">
    <location>
        <position position="337"/>
    </location>
    <ligand>
        <name>a divalent metal cation</name>
        <dbReference type="ChEBI" id="CHEBI:60240"/>
    </ligand>
</feature>
<protein>
    <recommendedName>
        <fullName evidence="1">N(6)-L-threonylcarbamoyladenine synthase</fullName>
        <ecNumber evidence="1">2.3.1.234</ecNumber>
    </recommendedName>
    <alternativeName>
        <fullName evidence="7">N6-L-threonylcarbamoyladenine synthase</fullName>
    </alternativeName>
</protein>
<organism evidence="12 13">
    <name type="scientific">Cyanoderma ruficeps</name>
    <name type="common">rufous-capped babbler</name>
    <dbReference type="NCBI Taxonomy" id="181631"/>
    <lineage>
        <taxon>Eukaryota</taxon>
        <taxon>Metazoa</taxon>
        <taxon>Chordata</taxon>
        <taxon>Craniata</taxon>
        <taxon>Vertebrata</taxon>
        <taxon>Euteleostomi</taxon>
        <taxon>Archelosauria</taxon>
        <taxon>Archosauria</taxon>
        <taxon>Dinosauria</taxon>
        <taxon>Saurischia</taxon>
        <taxon>Theropoda</taxon>
        <taxon>Coelurosauria</taxon>
        <taxon>Aves</taxon>
        <taxon>Neognathae</taxon>
        <taxon>Neoaves</taxon>
        <taxon>Telluraves</taxon>
        <taxon>Australaves</taxon>
        <taxon>Passeriformes</taxon>
        <taxon>Sylvioidea</taxon>
        <taxon>Timaliidae</taxon>
        <taxon>Cyanoderma</taxon>
    </lineage>
</organism>
<dbReference type="AlphaFoldDB" id="A0A8C3RCT4"/>
<evidence type="ECO:0000256" key="2">
    <source>
        <dbReference type="ARBA" id="ARBA00022490"/>
    </source>
</evidence>
<feature type="binding site" evidence="9">
    <location>
        <position position="173"/>
    </location>
    <ligand>
        <name>a divalent metal cation</name>
        <dbReference type="ChEBI" id="CHEBI:60240"/>
    </ligand>
</feature>
<evidence type="ECO:0000256" key="7">
    <source>
        <dbReference type="ARBA" id="ARBA00030439"/>
    </source>
</evidence>
<dbReference type="EC" id="2.3.1.234" evidence="1"/>
<feature type="binding site" evidence="9">
    <location>
        <begin position="173"/>
        <end position="177"/>
    </location>
    <ligand>
        <name>substrate</name>
    </ligand>
</feature>
<dbReference type="GO" id="GO:0002949">
    <property type="term" value="P:tRNA threonylcarbamoyladenosine modification"/>
    <property type="evidence" value="ECO:0007669"/>
    <property type="project" value="UniProtKB-UniRule"/>
</dbReference>
<dbReference type="Pfam" id="PF00814">
    <property type="entry name" value="TsaD"/>
    <property type="match status" value="1"/>
</dbReference>
<evidence type="ECO:0000256" key="9">
    <source>
        <dbReference type="HAMAP-Rule" id="MF_03180"/>
    </source>
</evidence>
<dbReference type="GO" id="GO:0005634">
    <property type="term" value="C:nucleus"/>
    <property type="evidence" value="ECO:0007669"/>
    <property type="project" value="UniProtKB-SubCell"/>
</dbReference>
<evidence type="ECO:0000256" key="8">
    <source>
        <dbReference type="ARBA" id="ARBA00048117"/>
    </source>
</evidence>
<comment type="similarity">
    <text evidence="9">Belongs to the KAE1 / TsaD family.</text>
</comment>